<proteinExistence type="predicted"/>
<evidence type="ECO:0000313" key="3">
    <source>
        <dbReference type="WBParaSite" id="SSLN_0000267901-mRNA-1"/>
    </source>
</evidence>
<evidence type="ECO:0000313" key="2">
    <source>
        <dbReference type="Proteomes" id="UP000275846"/>
    </source>
</evidence>
<dbReference type="Proteomes" id="UP000275846">
    <property type="component" value="Unassembled WGS sequence"/>
</dbReference>
<gene>
    <name evidence="1" type="ORF">SSLN_LOCUS2592</name>
</gene>
<reference evidence="3" key="1">
    <citation type="submission" date="2016-06" db="UniProtKB">
        <authorList>
            <consortium name="WormBaseParasite"/>
        </authorList>
    </citation>
    <scope>IDENTIFICATION</scope>
</reference>
<reference evidence="1 2" key="2">
    <citation type="submission" date="2018-11" db="EMBL/GenBank/DDBJ databases">
        <authorList>
            <consortium name="Pathogen Informatics"/>
        </authorList>
    </citation>
    <scope>NUCLEOTIDE SEQUENCE [LARGE SCALE GENOMIC DNA]</scope>
    <source>
        <strain evidence="1 2">NST_G2</strain>
    </source>
</reference>
<accession>A0A183SEE4</accession>
<dbReference type="EMBL" id="UYSU01032292">
    <property type="protein sequence ID" value="VDL88977.1"/>
    <property type="molecule type" value="Genomic_DNA"/>
</dbReference>
<organism evidence="3">
    <name type="scientific">Schistocephalus solidus</name>
    <name type="common">Tapeworm</name>
    <dbReference type="NCBI Taxonomy" id="70667"/>
    <lineage>
        <taxon>Eukaryota</taxon>
        <taxon>Metazoa</taxon>
        <taxon>Spiralia</taxon>
        <taxon>Lophotrochozoa</taxon>
        <taxon>Platyhelminthes</taxon>
        <taxon>Cestoda</taxon>
        <taxon>Eucestoda</taxon>
        <taxon>Diphyllobothriidea</taxon>
        <taxon>Diphyllobothriidae</taxon>
        <taxon>Schistocephalus</taxon>
    </lineage>
</organism>
<name>A0A183SEE4_SCHSO</name>
<protein>
    <submittedName>
        <fullName evidence="3">Endonuclease/exonuclease/phosphatase domain-containing protein</fullName>
    </submittedName>
</protein>
<keyword evidence="2" id="KW-1185">Reference proteome</keyword>
<evidence type="ECO:0000313" key="1">
    <source>
        <dbReference type="EMBL" id="VDL88977.1"/>
    </source>
</evidence>
<dbReference type="WBParaSite" id="SSLN_0000267901-mRNA-1">
    <property type="protein sequence ID" value="SSLN_0000267901-mRNA-1"/>
    <property type="gene ID" value="SSLN_0000267901"/>
</dbReference>
<sequence>MALPLSGIRARYGGTPRDGSGAPATCAVSYLRSSSLYRDIRLRPRIDKNIPGPSKPWTIHQHDLPHRPLIRYPRAAWVSPLTLAAWNVCSLLDNTRRNRSEWRTALVTRELVRYKVDIAAFSETRYYEKGQLEEVVPATLSSGVARHWCCVCYPE</sequence>
<dbReference type="AlphaFoldDB" id="A0A183SEE4"/>